<gene>
    <name evidence="1" type="ORF">FHY64_11570</name>
</gene>
<accession>A0A5C5GGJ0</accession>
<proteinExistence type="predicted"/>
<dbReference type="Gene3D" id="1.10.3700.10">
    <property type="entry name" value="AGR C 984p-like"/>
    <property type="match status" value="1"/>
</dbReference>
<reference evidence="1 2" key="1">
    <citation type="submission" date="2019-06" db="EMBL/GenBank/DDBJ databases">
        <title>Genome of new Rhodobacteraceae sp. SM1903.</title>
        <authorList>
            <person name="Ren X."/>
        </authorList>
    </citation>
    <scope>NUCLEOTIDE SEQUENCE [LARGE SCALE GENOMIC DNA]</scope>
    <source>
        <strain evidence="1 2">SM1903</strain>
    </source>
</reference>
<evidence type="ECO:0000313" key="1">
    <source>
        <dbReference type="EMBL" id="TNY33868.1"/>
    </source>
</evidence>
<dbReference type="SUPFAM" id="SSF158837">
    <property type="entry name" value="AGR C 984p-like"/>
    <property type="match status" value="1"/>
</dbReference>
<dbReference type="Proteomes" id="UP000314011">
    <property type="component" value="Unassembled WGS sequence"/>
</dbReference>
<dbReference type="EMBL" id="VFFF01000001">
    <property type="protein sequence ID" value="TNY33868.1"/>
    <property type="molecule type" value="Genomic_DNA"/>
</dbReference>
<dbReference type="AlphaFoldDB" id="A0A5C5GGJ0"/>
<sequence>MTFRPAVPLSGYAGWQFLQRTLEIQKQAFESSAPISRATNYFRENIANITSLDEFMADRQLVQVALGAFGLDKDVNSTAFIRKVLEEGSIDSGSFANRLSDKRYLSLSKAMGFGDVGGAGRTWYEGFPEEILNKYQDRQFELAVGETNEDMRLALNLSDGIDQVLTLHQTSNARWFGIMGSPPLRSVFETALGFSTSFGRIDIDQQRDQLMDRSKAVLGTDEPADFSKPEVQEKLIRLFLIRSEANAIAANGGANTALALVQSAAENYRSYFS</sequence>
<dbReference type="OrthoDB" id="7824597at2"/>
<dbReference type="InterPro" id="IPR023157">
    <property type="entry name" value="AGR-C-984p-like_sf"/>
</dbReference>
<name>A0A5C5GGJ0_9RHOB</name>
<protein>
    <submittedName>
        <fullName evidence="1">DUF1217 domain-containing protein</fullName>
    </submittedName>
</protein>
<dbReference type="Pfam" id="PF06748">
    <property type="entry name" value="DUF1217"/>
    <property type="match status" value="1"/>
</dbReference>
<organism evidence="1 2">
    <name type="scientific">Pelagovum pacificum</name>
    <dbReference type="NCBI Taxonomy" id="2588711"/>
    <lineage>
        <taxon>Bacteria</taxon>
        <taxon>Pseudomonadati</taxon>
        <taxon>Pseudomonadota</taxon>
        <taxon>Alphaproteobacteria</taxon>
        <taxon>Rhodobacterales</taxon>
        <taxon>Paracoccaceae</taxon>
        <taxon>Pelagovum</taxon>
    </lineage>
</organism>
<comment type="caution">
    <text evidence="1">The sequence shown here is derived from an EMBL/GenBank/DDBJ whole genome shotgun (WGS) entry which is preliminary data.</text>
</comment>
<keyword evidence="2" id="KW-1185">Reference proteome</keyword>
<evidence type="ECO:0000313" key="2">
    <source>
        <dbReference type="Proteomes" id="UP000314011"/>
    </source>
</evidence>
<dbReference type="InterPro" id="IPR010626">
    <property type="entry name" value="DUF1217"/>
</dbReference>
<dbReference type="RefSeq" id="WP_140194674.1">
    <property type="nucleotide sequence ID" value="NZ_CP065915.1"/>
</dbReference>